<dbReference type="Proteomes" id="UP001218188">
    <property type="component" value="Unassembled WGS sequence"/>
</dbReference>
<evidence type="ECO:0000313" key="2">
    <source>
        <dbReference type="EMBL" id="KAJ7029793.1"/>
    </source>
</evidence>
<proteinExistence type="predicted"/>
<protein>
    <submittedName>
        <fullName evidence="2">Uncharacterized protein</fullName>
    </submittedName>
</protein>
<reference evidence="2" key="1">
    <citation type="submission" date="2023-03" db="EMBL/GenBank/DDBJ databases">
        <title>Massive genome expansion in bonnet fungi (Mycena s.s.) driven by repeated elements and novel gene families across ecological guilds.</title>
        <authorList>
            <consortium name="Lawrence Berkeley National Laboratory"/>
            <person name="Harder C.B."/>
            <person name="Miyauchi S."/>
            <person name="Viragh M."/>
            <person name="Kuo A."/>
            <person name="Thoen E."/>
            <person name="Andreopoulos B."/>
            <person name="Lu D."/>
            <person name="Skrede I."/>
            <person name="Drula E."/>
            <person name="Henrissat B."/>
            <person name="Morin E."/>
            <person name="Kohler A."/>
            <person name="Barry K."/>
            <person name="LaButti K."/>
            <person name="Morin E."/>
            <person name="Salamov A."/>
            <person name="Lipzen A."/>
            <person name="Mereny Z."/>
            <person name="Hegedus B."/>
            <person name="Baldrian P."/>
            <person name="Stursova M."/>
            <person name="Weitz H."/>
            <person name="Taylor A."/>
            <person name="Grigoriev I.V."/>
            <person name="Nagy L.G."/>
            <person name="Martin F."/>
            <person name="Kauserud H."/>
        </authorList>
    </citation>
    <scope>NUCLEOTIDE SEQUENCE</scope>
    <source>
        <strain evidence="2">CBHHK200</strain>
    </source>
</reference>
<feature type="region of interest" description="Disordered" evidence="1">
    <location>
        <begin position="102"/>
        <end position="125"/>
    </location>
</feature>
<sequence length="125" mass="13914">MARGRRHQKWGGQYSIYPGCQQVVHIQVMNLSATAVSAVGVNVPVSPQHIEGKSSSYWWTQPFEAEIESSYRGSTTTTKMTQFVLVPKWKDPKLMVVVRSDDSGNGGLIPQRDSDFQKVGISSDR</sequence>
<gene>
    <name evidence="2" type="ORF">C8F04DRAFT_1187304</name>
</gene>
<organism evidence="2 3">
    <name type="scientific">Mycena alexandri</name>
    <dbReference type="NCBI Taxonomy" id="1745969"/>
    <lineage>
        <taxon>Eukaryota</taxon>
        <taxon>Fungi</taxon>
        <taxon>Dikarya</taxon>
        <taxon>Basidiomycota</taxon>
        <taxon>Agaricomycotina</taxon>
        <taxon>Agaricomycetes</taxon>
        <taxon>Agaricomycetidae</taxon>
        <taxon>Agaricales</taxon>
        <taxon>Marasmiineae</taxon>
        <taxon>Mycenaceae</taxon>
        <taxon>Mycena</taxon>
    </lineage>
</organism>
<accession>A0AAD6SNS8</accession>
<dbReference type="EMBL" id="JARJCM010000097">
    <property type="protein sequence ID" value="KAJ7029793.1"/>
    <property type="molecule type" value="Genomic_DNA"/>
</dbReference>
<evidence type="ECO:0000256" key="1">
    <source>
        <dbReference type="SAM" id="MobiDB-lite"/>
    </source>
</evidence>
<evidence type="ECO:0000313" key="3">
    <source>
        <dbReference type="Proteomes" id="UP001218188"/>
    </source>
</evidence>
<comment type="caution">
    <text evidence="2">The sequence shown here is derived from an EMBL/GenBank/DDBJ whole genome shotgun (WGS) entry which is preliminary data.</text>
</comment>
<keyword evidence="3" id="KW-1185">Reference proteome</keyword>
<dbReference type="AlphaFoldDB" id="A0AAD6SNS8"/>
<name>A0AAD6SNS8_9AGAR</name>